<keyword evidence="5" id="KW-0276">Fatty acid metabolism</keyword>
<dbReference type="Pfam" id="PF02737">
    <property type="entry name" value="3HCDH_N"/>
    <property type="match status" value="1"/>
</dbReference>
<comment type="similarity">
    <text evidence="2">In the central section; belongs to the 3-hydroxyacyl-CoA dehydrogenase family.</text>
</comment>
<evidence type="ECO:0000256" key="5">
    <source>
        <dbReference type="ARBA" id="ARBA00022832"/>
    </source>
</evidence>
<keyword evidence="12" id="KW-0511">Multifunctional enzyme</keyword>
<evidence type="ECO:0000256" key="4">
    <source>
        <dbReference type="ARBA" id="ARBA00012076"/>
    </source>
</evidence>
<dbReference type="GO" id="GO:0006635">
    <property type="term" value="P:fatty acid beta-oxidation"/>
    <property type="evidence" value="ECO:0007669"/>
    <property type="project" value="TreeGrafter"/>
</dbReference>
<comment type="similarity">
    <text evidence="3">In the N-terminal section; belongs to the enoyl-CoA hydratase/isomerase family.</text>
</comment>
<evidence type="ECO:0000256" key="13">
    <source>
        <dbReference type="ARBA" id="ARBA00049556"/>
    </source>
</evidence>
<keyword evidence="17" id="KW-1185">Reference proteome</keyword>
<keyword evidence="7" id="KW-0560">Oxidoreductase</keyword>
<dbReference type="Gene3D" id="3.90.226.10">
    <property type="entry name" value="2-enoyl-CoA Hydratase, Chain A, domain 1"/>
    <property type="match status" value="1"/>
</dbReference>
<comment type="pathway">
    <text evidence="1">Lipid metabolism; fatty acid beta-oxidation.</text>
</comment>
<reference evidence="17" key="1">
    <citation type="journal article" date="2023" name="Int. J. Syst. Evol. Microbiol.">
        <title>Mesoterricola silvestris gen. nov., sp. nov., Mesoterricola sediminis sp. nov., Geothrix oryzae sp. nov., Geothrix edaphica sp. nov., Geothrix rubra sp. nov., and Geothrix limicola sp. nov., six novel members of Acidobacteriota isolated from soils.</title>
        <authorList>
            <person name="Itoh H."/>
            <person name="Sugisawa Y."/>
            <person name="Mise K."/>
            <person name="Xu Z."/>
            <person name="Kuniyasu M."/>
            <person name="Ushijima N."/>
            <person name="Kawano K."/>
            <person name="Kobayashi E."/>
            <person name="Shiratori Y."/>
            <person name="Masuda Y."/>
            <person name="Senoo K."/>
        </authorList>
    </citation>
    <scope>NUCLEOTIDE SEQUENCE [LARGE SCALE GENOMIC DNA]</scope>
    <source>
        <strain evidence="17">W79</strain>
    </source>
</reference>
<dbReference type="Pfam" id="PF00725">
    <property type="entry name" value="3HCDH"/>
    <property type="match status" value="1"/>
</dbReference>
<keyword evidence="11" id="KW-0456">Lyase</keyword>
<keyword evidence="9" id="KW-0443">Lipid metabolism</keyword>
<dbReference type="PROSITE" id="PS00067">
    <property type="entry name" value="3HCDH"/>
    <property type="match status" value="1"/>
</dbReference>
<dbReference type="InterPro" id="IPR006180">
    <property type="entry name" value="3-OHacyl-CoA_DH_CS"/>
</dbReference>
<evidence type="ECO:0000259" key="14">
    <source>
        <dbReference type="Pfam" id="PF00725"/>
    </source>
</evidence>
<dbReference type="Gene3D" id="1.10.1040.50">
    <property type="match status" value="1"/>
</dbReference>
<comment type="catalytic activity">
    <reaction evidence="13">
        <text>a (3S)-3-hydroxyacyl-CoA + NAD(+) = a 3-oxoacyl-CoA + NADH + H(+)</text>
        <dbReference type="Rhea" id="RHEA:22432"/>
        <dbReference type="ChEBI" id="CHEBI:15378"/>
        <dbReference type="ChEBI" id="CHEBI:57318"/>
        <dbReference type="ChEBI" id="CHEBI:57540"/>
        <dbReference type="ChEBI" id="CHEBI:57945"/>
        <dbReference type="ChEBI" id="CHEBI:90726"/>
        <dbReference type="EC" id="1.1.1.35"/>
    </reaction>
</comment>
<evidence type="ECO:0000256" key="12">
    <source>
        <dbReference type="ARBA" id="ARBA00023268"/>
    </source>
</evidence>
<evidence type="ECO:0000256" key="8">
    <source>
        <dbReference type="ARBA" id="ARBA00023027"/>
    </source>
</evidence>
<dbReference type="NCBIfam" id="TIGR02437">
    <property type="entry name" value="FadB"/>
    <property type="match status" value="1"/>
</dbReference>
<dbReference type="CDD" id="cd06558">
    <property type="entry name" value="crotonase-like"/>
    <property type="match status" value="1"/>
</dbReference>
<dbReference type="GO" id="GO:0070403">
    <property type="term" value="F:NAD+ binding"/>
    <property type="evidence" value="ECO:0007669"/>
    <property type="project" value="InterPro"/>
</dbReference>
<dbReference type="GO" id="GO:0004165">
    <property type="term" value="F:delta(3)-delta(2)-enoyl-CoA isomerase activity"/>
    <property type="evidence" value="ECO:0007669"/>
    <property type="project" value="InterPro"/>
</dbReference>
<dbReference type="NCBIfam" id="NF008727">
    <property type="entry name" value="PRK11730.1"/>
    <property type="match status" value="1"/>
</dbReference>
<dbReference type="InterPro" id="IPR006108">
    <property type="entry name" value="3HC_DH_C"/>
</dbReference>
<dbReference type="GO" id="GO:0008692">
    <property type="term" value="F:3-hydroxybutyryl-CoA epimerase activity"/>
    <property type="evidence" value="ECO:0007669"/>
    <property type="project" value="InterPro"/>
</dbReference>
<dbReference type="KEGG" id="msil:METEAL_11260"/>
<accession>A0AA48GIK9</accession>
<dbReference type="PANTHER" id="PTHR43612:SF3">
    <property type="entry name" value="TRIFUNCTIONAL ENZYME SUBUNIT ALPHA, MITOCHONDRIAL"/>
    <property type="match status" value="1"/>
</dbReference>
<dbReference type="GO" id="GO:0036125">
    <property type="term" value="C:fatty acid beta-oxidation multienzyme complex"/>
    <property type="evidence" value="ECO:0007669"/>
    <property type="project" value="InterPro"/>
</dbReference>
<name>A0AA48GIK9_9BACT</name>
<dbReference type="AlphaFoldDB" id="A0AA48GIK9"/>
<evidence type="ECO:0000256" key="6">
    <source>
        <dbReference type="ARBA" id="ARBA00022963"/>
    </source>
</evidence>
<dbReference type="Gene3D" id="3.40.50.720">
    <property type="entry name" value="NAD(P)-binding Rossmann-like Domain"/>
    <property type="match status" value="1"/>
</dbReference>
<evidence type="ECO:0000259" key="15">
    <source>
        <dbReference type="Pfam" id="PF02737"/>
    </source>
</evidence>
<dbReference type="InterPro" id="IPR029045">
    <property type="entry name" value="ClpP/crotonase-like_dom_sf"/>
</dbReference>
<feature type="domain" description="3-hydroxyacyl-CoA dehydrogenase C-terminal" evidence="14">
    <location>
        <begin position="497"/>
        <end position="592"/>
    </location>
</feature>
<keyword evidence="10" id="KW-0413">Isomerase</keyword>
<proteinExistence type="inferred from homology"/>
<dbReference type="RefSeq" id="WP_316414854.1">
    <property type="nucleotide sequence ID" value="NZ_AP027080.1"/>
</dbReference>
<evidence type="ECO:0000256" key="11">
    <source>
        <dbReference type="ARBA" id="ARBA00023239"/>
    </source>
</evidence>
<dbReference type="GO" id="GO:0016509">
    <property type="term" value="F:long-chain (3S)-3-hydroxyacyl-CoA dehydrogenase (NAD+) activity"/>
    <property type="evidence" value="ECO:0007669"/>
    <property type="project" value="TreeGrafter"/>
</dbReference>
<dbReference type="Pfam" id="PF00378">
    <property type="entry name" value="ECH_1"/>
    <property type="match status" value="1"/>
</dbReference>
<dbReference type="InterPro" id="IPR001753">
    <property type="entry name" value="Enoyl-CoA_hydra/iso"/>
</dbReference>
<evidence type="ECO:0000256" key="10">
    <source>
        <dbReference type="ARBA" id="ARBA00023235"/>
    </source>
</evidence>
<feature type="domain" description="3-hydroxyacyl-CoA dehydrogenase NAD binding" evidence="15">
    <location>
        <begin position="317"/>
        <end position="495"/>
    </location>
</feature>
<evidence type="ECO:0000256" key="2">
    <source>
        <dbReference type="ARBA" id="ARBA00007005"/>
    </source>
</evidence>
<evidence type="ECO:0000256" key="1">
    <source>
        <dbReference type="ARBA" id="ARBA00005005"/>
    </source>
</evidence>
<dbReference type="SUPFAM" id="SSF51735">
    <property type="entry name" value="NAD(P)-binding Rossmann-fold domains"/>
    <property type="match status" value="1"/>
</dbReference>
<dbReference type="InterPro" id="IPR036291">
    <property type="entry name" value="NAD(P)-bd_dom_sf"/>
</dbReference>
<sequence>MKFEGQSIQCSMLEGGIVELRFDLKADSVNKFNKATLSELTEAVGLIKGDPEVRGMLVTSGKDCFIVGADVTEFTEYFKNPEEQLTEWLLQVDKLFSTVEDFPFPSVTAINGFAFGGGLEFCLATSYRVMASDTRIGVPETKLGIFPGWGGTVRLSRLAGADNAIEWIAGGEQHGADEALRIGAVDAVVAPDRVREAALDLLAQAMAGRRDWKARRLEKVSPLKLNPTETMMVFEGAKAFVAAKAGPNYPSPVAAIEAMQRGATRGRDDALAIEAAAFARMAKTPTAYHLVTIFLGDHYVAKVARKLAKAGAKVESAAVLGAGIMGGGIAYQSASKGTRIVMKDIAEKALDLGLAEADKLLVKRVERGKLTAAAMADVLTRIRPTLSYGDFKAVDLAVEAVVENEQVKKAVLAEVEGQVREDAILASNTSTISITSLAEGLRRPENFCGMHFFNPVHKMPLVEVIRGRKSGERAVATTVGYALAMGKTPIVVNDCPGFLVNRVLFPYFAGFIMLVNEGVDFQRIDKVMEKFGWPMGPAYLLDVVGIDTAHHADAVMAKAFPDRMAHEGRTAIEAMFELKRFGQKNGKGFYAYVPDKKGAPKKEADPEVPGILQPLARADAAPVTDQDIIDRMMLPMIIECSRCLEDGIVATPVEVDIGLVYGLGFPPFRGGALRYADAVGLKALCQKAEKLKGLGALYEPTAQMYQLAEAGLGFHQENQR</sequence>
<dbReference type="GO" id="GO:0004300">
    <property type="term" value="F:enoyl-CoA hydratase activity"/>
    <property type="evidence" value="ECO:0007669"/>
    <property type="project" value="UniProtKB-EC"/>
</dbReference>
<protein>
    <recommendedName>
        <fullName evidence="4">enoyl-CoA hydratase</fullName>
        <ecNumber evidence="4">4.2.1.17</ecNumber>
    </recommendedName>
</protein>
<dbReference type="PANTHER" id="PTHR43612">
    <property type="entry name" value="TRIFUNCTIONAL ENZYME SUBUNIT ALPHA"/>
    <property type="match status" value="1"/>
</dbReference>
<dbReference type="SUPFAM" id="SSF48179">
    <property type="entry name" value="6-phosphogluconate dehydrogenase C-terminal domain-like"/>
    <property type="match status" value="2"/>
</dbReference>
<evidence type="ECO:0000313" key="17">
    <source>
        <dbReference type="Proteomes" id="UP001238179"/>
    </source>
</evidence>
<evidence type="ECO:0000256" key="3">
    <source>
        <dbReference type="ARBA" id="ARBA00008750"/>
    </source>
</evidence>
<dbReference type="Proteomes" id="UP001238179">
    <property type="component" value="Chromosome"/>
</dbReference>
<dbReference type="FunFam" id="3.40.50.720:FF:000009">
    <property type="entry name" value="Fatty oxidation complex, alpha subunit"/>
    <property type="match status" value="1"/>
</dbReference>
<evidence type="ECO:0000313" key="16">
    <source>
        <dbReference type="EMBL" id="BDU71952.1"/>
    </source>
</evidence>
<keyword evidence="8" id="KW-0520">NAD</keyword>
<dbReference type="InterPro" id="IPR050136">
    <property type="entry name" value="FA_oxidation_alpha_subunit"/>
</dbReference>
<keyword evidence="6" id="KW-0442">Lipid degradation</keyword>
<dbReference type="InterPro" id="IPR012799">
    <property type="entry name" value="FadB"/>
</dbReference>
<dbReference type="EC" id="4.2.1.17" evidence="4"/>
<dbReference type="EMBL" id="AP027080">
    <property type="protein sequence ID" value="BDU71952.1"/>
    <property type="molecule type" value="Genomic_DNA"/>
</dbReference>
<dbReference type="InterPro" id="IPR006176">
    <property type="entry name" value="3-OHacyl-CoA_DH_NAD-bd"/>
</dbReference>
<evidence type="ECO:0000256" key="9">
    <source>
        <dbReference type="ARBA" id="ARBA00023098"/>
    </source>
</evidence>
<dbReference type="InterPro" id="IPR008927">
    <property type="entry name" value="6-PGluconate_DH-like_C_sf"/>
</dbReference>
<gene>
    <name evidence="16" type="primary">fadB</name>
    <name evidence="16" type="ORF">METEAL_11260</name>
</gene>
<dbReference type="SUPFAM" id="SSF52096">
    <property type="entry name" value="ClpP/crotonase"/>
    <property type="match status" value="1"/>
</dbReference>
<organism evidence="16 17">
    <name type="scientific">Mesoterricola silvestris</name>
    <dbReference type="NCBI Taxonomy" id="2927979"/>
    <lineage>
        <taxon>Bacteria</taxon>
        <taxon>Pseudomonadati</taxon>
        <taxon>Acidobacteriota</taxon>
        <taxon>Holophagae</taxon>
        <taxon>Holophagales</taxon>
        <taxon>Holophagaceae</taxon>
        <taxon>Mesoterricola</taxon>
    </lineage>
</organism>
<evidence type="ECO:0000256" key="7">
    <source>
        <dbReference type="ARBA" id="ARBA00023002"/>
    </source>
</evidence>